<proteinExistence type="predicted"/>
<comment type="caution">
    <text evidence="1">The sequence shown here is derived from an EMBL/GenBank/DDBJ whole genome shotgun (WGS) entry which is preliminary data.</text>
</comment>
<dbReference type="EMBL" id="CM039438">
    <property type="protein sequence ID" value="KAI4300246.1"/>
    <property type="molecule type" value="Genomic_DNA"/>
</dbReference>
<evidence type="ECO:0000313" key="1">
    <source>
        <dbReference type="EMBL" id="KAI4300246.1"/>
    </source>
</evidence>
<name>A0ACB9KSK0_BAUVA</name>
<reference evidence="1 2" key="1">
    <citation type="journal article" date="2022" name="DNA Res.">
        <title>Chromosomal-level genome assembly of the orchid tree Bauhinia variegata (Leguminosae; Cercidoideae) supports the allotetraploid origin hypothesis of Bauhinia.</title>
        <authorList>
            <person name="Zhong Y."/>
            <person name="Chen Y."/>
            <person name="Zheng D."/>
            <person name="Pang J."/>
            <person name="Liu Y."/>
            <person name="Luo S."/>
            <person name="Meng S."/>
            <person name="Qian L."/>
            <person name="Wei D."/>
            <person name="Dai S."/>
            <person name="Zhou R."/>
        </authorList>
    </citation>
    <scope>NUCLEOTIDE SEQUENCE [LARGE SCALE GENOMIC DNA]</scope>
    <source>
        <strain evidence="1">BV-YZ2020</strain>
    </source>
</reference>
<dbReference type="Proteomes" id="UP000828941">
    <property type="component" value="Chromosome 13"/>
</dbReference>
<keyword evidence="2" id="KW-1185">Reference proteome</keyword>
<accession>A0ACB9KSK0</accession>
<sequence>MWPVLLAAAVAGSTGLVAKHFLSTSNADPEEKSKQCNETSEDPGFPFDTENLEGSTSQHLVVPSGFDESGFEHNFQKQDELFTFSSLGSSRSRQHGLRFRNNRFRKKPVFGCRGSKNGFRVAAKVEQTSDVEVRSEQRKGGRRLPFCLKRRKITKNVAAKAGCCSSKDSSLFEWGLSIGTMYTMSIAKAEINNLSKAMEETARVVHEINYELNRRKSPHSQQNLNPVNIEMNYGKMSARHNEVILDMRKSGLRDIDVKILSLPVSEDGECGSSALTEEPDRPVLEMDQLEAELQFELQKLPGCTIGGTCHEEMRSNLHEIEFTDERGHGTDNQNFYYQSHGVSASELHQKLSHLLIEQQENQIVELESELRLAQSKLDEREAELQAMKDCVTRLTEFSLSTISDDETQACTDETGSSHWNSNNIDFESKQSVVGMKRPIGS</sequence>
<evidence type="ECO:0000313" key="2">
    <source>
        <dbReference type="Proteomes" id="UP000828941"/>
    </source>
</evidence>
<organism evidence="1 2">
    <name type="scientific">Bauhinia variegata</name>
    <name type="common">Purple orchid tree</name>
    <name type="synonym">Phanera variegata</name>
    <dbReference type="NCBI Taxonomy" id="167791"/>
    <lineage>
        <taxon>Eukaryota</taxon>
        <taxon>Viridiplantae</taxon>
        <taxon>Streptophyta</taxon>
        <taxon>Embryophyta</taxon>
        <taxon>Tracheophyta</taxon>
        <taxon>Spermatophyta</taxon>
        <taxon>Magnoliopsida</taxon>
        <taxon>eudicotyledons</taxon>
        <taxon>Gunneridae</taxon>
        <taxon>Pentapetalae</taxon>
        <taxon>rosids</taxon>
        <taxon>fabids</taxon>
        <taxon>Fabales</taxon>
        <taxon>Fabaceae</taxon>
        <taxon>Cercidoideae</taxon>
        <taxon>Cercideae</taxon>
        <taxon>Bauhiniinae</taxon>
        <taxon>Bauhinia</taxon>
    </lineage>
</organism>
<gene>
    <name evidence="1" type="ORF">L6164_033643</name>
</gene>
<protein>
    <submittedName>
        <fullName evidence="1">Uncharacterized protein</fullName>
    </submittedName>
</protein>